<dbReference type="Pfam" id="PF25994">
    <property type="entry name" value="HH_AprE"/>
    <property type="match status" value="1"/>
</dbReference>
<dbReference type="eggNOG" id="COG0845">
    <property type="taxonomic scope" value="Bacteria"/>
</dbReference>
<keyword evidence="6 10" id="KW-0812">Transmembrane</keyword>
<dbReference type="KEGG" id="tnr:Thena_0087"/>
<protein>
    <submittedName>
        <fullName evidence="13">Type I secretion membrane fusion protein, HlyD family</fullName>
    </submittedName>
</protein>
<dbReference type="OrthoDB" id="1714409at2"/>
<organism evidence="13 14">
    <name type="scientific">Thermodesulfobium narugense DSM 14796</name>
    <dbReference type="NCBI Taxonomy" id="747365"/>
    <lineage>
        <taxon>Bacteria</taxon>
        <taxon>Pseudomonadati</taxon>
        <taxon>Thermodesulfobiota</taxon>
        <taxon>Thermodesulfobiia</taxon>
        <taxon>Thermodesulfobiales</taxon>
        <taxon>Thermodesulfobiaceae</taxon>
        <taxon>Thermodesulfobium</taxon>
    </lineage>
</organism>
<keyword evidence="4" id="KW-1003">Cell membrane</keyword>
<evidence type="ECO:0000256" key="8">
    <source>
        <dbReference type="ARBA" id="ARBA00023136"/>
    </source>
</evidence>
<feature type="coiled-coil region" evidence="9">
    <location>
        <begin position="140"/>
        <end position="188"/>
    </location>
</feature>
<dbReference type="SUPFAM" id="SSF111369">
    <property type="entry name" value="HlyD-like secretion proteins"/>
    <property type="match status" value="1"/>
</dbReference>
<keyword evidence="8 10" id="KW-0472">Membrane</keyword>
<dbReference type="InterPro" id="IPR058781">
    <property type="entry name" value="HH_AprE-like"/>
</dbReference>
<feature type="domain" description="AprE-like beta-barrel" evidence="12">
    <location>
        <begin position="318"/>
        <end position="408"/>
    </location>
</feature>
<dbReference type="PANTHER" id="PTHR30386:SF27">
    <property type="entry name" value="MEMBRANE FUSION PROTEIN (MFP) FAMILY PROTEIN"/>
    <property type="match status" value="1"/>
</dbReference>
<dbReference type="PRINTS" id="PR01490">
    <property type="entry name" value="RTXTOXIND"/>
</dbReference>
<gene>
    <name evidence="13" type="ORF">Thena_0087</name>
</gene>
<evidence type="ECO:0000256" key="10">
    <source>
        <dbReference type="SAM" id="Phobius"/>
    </source>
</evidence>
<dbReference type="InterPro" id="IPR006144">
    <property type="entry name" value="Secretion_HlyD_CS"/>
</dbReference>
<keyword evidence="5" id="KW-0997">Cell inner membrane</keyword>
<comment type="similarity">
    <text evidence="2">Belongs to the membrane fusion protein (MFP) (TC 8.A.1) family.</text>
</comment>
<dbReference type="PANTHER" id="PTHR30386">
    <property type="entry name" value="MEMBRANE FUSION SUBUNIT OF EMRAB-TOLC MULTIDRUG EFFLUX PUMP"/>
    <property type="match status" value="1"/>
</dbReference>
<evidence type="ECO:0000256" key="5">
    <source>
        <dbReference type="ARBA" id="ARBA00022519"/>
    </source>
</evidence>
<dbReference type="Gene3D" id="2.40.30.170">
    <property type="match status" value="1"/>
</dbReference>
<evidence type="ECO:0000313" key="13">
    <source>
        <dbReference type="EMBL" id="AEE13738.1"/>
    </source>
</evidence>
<dbReference type="GO" id="GO:0005886">
    <property type="term" value="C:plasma membrane"/>
    <property type="evidence" value="ECO:0007669"/>
    <property type="project" value="UniProtKB-SubCell"/>
</dbReference>
<evidence type="ECO:0000256" key="1">
    <source>
        <dbReference type="ARBA" id="ARBA00004377"/>
    </source>
</evidence>
<dbReference type="InterPro" id="IPR010129">
    <property type="entry name" value="T1SS_HlyD"/>
</dbReference>
<dbReference type="NCBIfam" id="TIGR01843">
    <property type="entry name" value="type_I_hlyD"/>
    <property type="match status" value="1"/>
</dbReference>
<dbReference type="Proteomes" id="UP000011765">
    <property type="component" value="Chromosome"/>
</dbReference>
<keyword evidence="14" id="KW-1185">Reference proteome</keyword>
<accession>M1E5I3</accession>
<evidence type="ECO:0000256" key="7">
    <source>
        <dbReference type="ARBA" id="ARBA00022989"/>
    </source>
</evidence>
<name>M1E5I3_9BACT</name>
<dbReference type="HOGENOM" id="CLU_023976_8_0_9"/>
<evidence type="ECO:0000259" key="11">
    <source>
        <dbReference type="Pfam" id="PF25994"/>
    </source>
</evidence>
<evidence type="ECO:0000256" key="6">
    <source>
        <dbReference type="ARBA" id="ARBA00022692"/>
    </source>
</evidence>
<dbReference type="STRING" id="747365.Thena_0087"/>
<evidence type="ECO:0000256" key="9">
    <source>
        <dbReference type="SAM" id="Coils"/>
    </source>
</evidence>
<dbReference type="Pfam" id="PF26002">
    <property type="entry name" value="Beta-barrel_AprE"/>
    <property type="match status" value="1"/>
</dbReference>
<dbReference type="InterPro" id="IPR050739">
    <property type="entry name" value="MFP"/>
</dbReference>
<evidence type="ECO:0000313" key="14">
    <source>
        <dbReference type="Proteomes" id="UP000011765"/>
    </source>
</evidence>
<proteinExistence type="inferred from homology"/>
<sequence length="432" mass="48533">MDEHDFKPILAEIQDKPVNPLGRRVLWVILILLILAMLGLYFVKVDVVVSAKGKVIPDGDVKVLQSFETGVVRKILVKEGDYVKKGQVLVEIDPTIEAADIQGKEKNYNYLNLSEKRVEALLTGKPFEVSENDPQSLLQRELYRSQKQAYESSLKQKEKQMEETSSAMLSLKDEVKSLERLLSISSEEEKRLKALAEAGAVAEARYRDKVKERLNLEKEIGVKSSQIEESAIRLEELRQEIEAIRSGFAEKLLEEAGSGAQQENLLKSEITTAKFKESKRLLTSPVDGYVHLIAIKTSGGVVTPGQPIISIVPEDTPLVVKAMVLNKDIGFVKEEQKVVLKIDTYDFQKYGTIKGFVSVVSPDSIEDKELKVDGYPVYVKMNSTQLQTKEGKVYKIKPGMNVLAEINIGKRRIIELFLSPFIKNIDEGLKVR</sequence>
<evidence type="ECO:0000256" key="4">
    <source>
        <dbReference type="ARBA" id="ARBA00022475"/>
    </source>
</evidence>
<reference evidence="13 14" key="1">
    <citation type="submission" date="2011-04" db="EMBL/GenBank/DDBJ databases">
        <title>The complete genome of Thermodesulfobium narugense DSM 14796.</title>
        <authorList>
            <consortium name="US DOE Joint Genome Institute (JGI-PGF)"/>
            <person name="Lucas S."/>
            <person name="Han J."/>
            <person name="Lapidus A."/>
            <person name="Bruce D."/>
            <person name="Goodwin L."/>
            <person name="Pitluck S."/>
            <person name="Peters L."/>
            <person name="Kyrpides N."/>
            <person name="Mavromatis K."/>
            <person name="Pagani I."/>
            <person name="Ivanova N."/>
            <person name="Ovchinnikova G."/>
            <person name="Zhang X."/>
            <person name="Saunders L."/>
            <person name="Detter J.C."/>
            <person name="Tapia R."/>
            <person name="Han C."/>
            <person name="Land M."/>
            <person name="Hauser L."/>
            <person name="Markowitz V."/>
            <person name="Cheng J.-F."/>
            <person name="Hugenholtz P."/>
            <person name="Woyke T."/>
            <person name="Wu D."/>
            <person name="Spring S."/>
            <person name="Schroeder M."/>
            <person name="Brambilla E."/>
            <person name="Klenk H.-P."/>
            <person name="Eisen J.A."/>
        </authorList>
    </citation>
    <scope>NUCLEOTIDE SEQUENCE [LARGE SCALE GENOMIC DNA]</scope>
    <source>
        <strain evidence="13 14">DSM 14796</strain>
    </source>
</reference>
<dbReference type="EMBL" id="CP002690">
    <property type="protein sequence ID" value="AEE13738.1"/>
    <property type="molecule type" value="Genomic_DNA"/>
</dbReference>
<evidence type="ECO:0000256" key="2">
    <source>
        <dbReference type="ARBA" id="ARBA00009477"/>
    </source>
</evidence>
<keyword evidence="3" id="KW-0813">Transport</keyword>
<dbReference type="InterPro" id="IPR058982">
    <property type="entry name" value="Beta-barrel_AprE"/>
</dbReference>
<evidence type="ECO:0000259" key="12">
    <source>
        <dbReference type="Pfam" id="PF26002"/>
    </source>
</evidence>
<dbReference type="PROSITE" id="PS00543">
    <property type="entry name" value="HLYD_FAMILY"/>
    <property type="match status" value="1"/>
</dbReference>
<dbReference type="RefSeq" id="WP_013755468.1">
    <property type="nucleotide sequence ID" value="NC_015499.1"/>
</dbReference>
<dbReference type="GO" id="GO:0009306">
    <property type="term" value="P:protein secretion"/>
    <property type="evidence" value="ECO:0007669"/>
    <property type="project" value="InterPro"/>
</dbReference>
<comment type="subcellular location">
    <subcellularLocation>
        <location evidence="1">Cell inner membrane</location>
        <topology evidence="1">Single-pass membrane protein</topology>
    </subcellularLocation>
</comment>
<keyword evidence="9" id="KW-0175">Coiled coil</keyword>
<dbReference type="Gene3D" id="2.40.50.100">
    <property type="match status" value="1"/>
</dbReference>
<keyword evidence="7 10" id="KW-1133">Transmembrane helix</keyword>
<evidence type="ECO:0000256" key="3">
    <source>
        <dbReference type="ARBA" id="ARBA00022448"/>
    </source>
</evidence>
<feature type="domain" description="AprE-like long alpha-helical hairpin" evidence="11">
    <location>
        <begin position="108"/>
        <end position="274"/>
    </location>
</feature>
<feature type="transmembrane region" description="Helical" evidence="10">
    <location>
        <begin position="25"/>
        <end position="43"/>
    </location>
</feature>
<dbReference type="AlphaFoldDB" id="M1E5I3"/>